<dbReference type="PANTHER" id="PTHR42695:SF5">
    <property type="entry name" value="GLUTAMINE AMIDOTRANSFERASE YLR126C-RELATED"/>
    <property type="match status" value="1"/>
</dbReference>
<dbReference type="KEGG" id="otm:OSB_15930"/>
<sequence>MKIGILRTGQTLPEINANHGEMDDLFVNLLADDDFTFQSYAVLNDDFPGTVTDCDAWLITGSASSAYENLPWIARLEDFIRTAKDAHVPMVGICFGHQIMAQALGGKVEKSDKGWGLGPHDYTFDGIDTPVTINAWHQDQVTALPDGAQTVGRSTFCEHAAISYGKVGYSVQAHPEFNNDFISELIELRRASVPADLVNAANSKLTQTSPSPDVVTQIKSFLKHQTLDIEP</sequence>
<dbReference type="InterPro" id="IPR044992">
    <property type="entry name" value="ChyE-like"/>
</dbReference>
<evidence type="ECO:0000313" key="1">
    <source>
        <dbReference type="EMBL" id="AKS46143.1"/>
    </source>
</evidence>
<dbReference type="GO" id="GO:0005829">
    <property type="term" value="C:cytosol"/>
    <property type="evidence" value="ECO:0007669"/>
    <property type="project" value="TreeGrafter"/>
</dbReference>
<dbReference type="PATRIC" id="fig|1458307.3.peg.1608"/>
<dbReference type="CDD" id="cd01741">
    <property type="entry name" value="GATase1_1"/>
    <property type="match status" value="1"/>
</dbReference>
<dbReference type="Pfam" id="PF00117">
    <property type="entry name" value="GATase"/>
    <property type="match status" value="1"/>
</dbReference>
<dbReference type="PROSITE" id="PS51273">
    <property type="entry name" value="GATASE_TYPE_1"/>
    <property type="match status" value="1"/>
</dbReference>
<proteinExistence type="predicted"/>
<evidence type="ECO:0000313" key="2">
    <source>
        <dbReference type="Proteomes" id="UP000067444"/>
    </source>
</evidence>
<dbReference type="EMBL" id="CP012160">
    <property type="protein sequence ID" value="AKS46143.1"/>
    <property type="molecule type" value="Genomic_DNA"/>
</dbReference>
<keyword evidence="1" id="KW-0436">Ligase</keyword>
<gene>
    <name evidence="1" type="primary">guaA_3</name>
    <name evidence="1" type="ORF">OSB_15930</name>
</gene>
<dbReference type="PANTHER" id="PTHR42695">
    <property type="entry name" value="GLUTAMINE AMIDOTRANSFERASE YLR126C-RELATED"/>
    <property type="match status" value="1"/>
</dbReference>
<dbReference type="SUPFAM" id="SSF52317">
    <property type="entry name" value="Class I glutamine amidotransferase-like"/>
    <property type="match status" value="1"/>
</dbReference>
<reference evidence="1 2" key="1">
    <citation type="journal article" date="2015" name="Genome Announc.">
        <title>Closed Genome Sequence of Octadecabacter temperatus SB1, the First Mesophilic Species of the Genus Octadecabacter.</title>
        <authorList>
            <person name="Voget S."/>
            <person name="Billerbeck S."/>
            <person name="Simon M."/>
            <person name="Daniel R."/>
        </authorList>
    </citation>
    <scope>NUCLEOTIDE SEQUENCE [LARGE SCALE GENOMIC DNA]</scope>
    <source>
        <strain evidence="1 2">SB1</strain>
    </source>
</reference>
<organism evidence="1 2">
    <name type="scientific">Octadecabacter temperatus</name>
    <dbReference type="NCBI Taxonomy" id="1458307"/>
    <lineage>
        <taxon>Bacteria</taxon>
        <taxon>Pseudomonadati</taxon>
        <taxon>Pseudomonadota</taxon>
        <taxon>Alphaproteobacteria</taxon>
        <taxon>Rhodobacterales</taxon>
        <taxon>Roseobacteraceae</taxon>
        <taxon>Octadecabacter</taxon>
    </lineage>
</organism>
<dbReference type="InterPro" id="IPR029062">
    <property type="entry name" value="Class_I_gatase-like"/>
</dbReference>
<dbReference type="InterPro" id="IPR017926">
    <property type="entry name" value="GATASE"/>
</dbReference>
<dbReference type="STRING" id="1458307.OSB_15930"/>
<dbReference type="RefSeq" id="WP_049834464.1">
    <property type="nucleotide sequence ID" value="NZ_CP012160.1"/>
</dbReference>
<dbReference type="EC" id="6.3.5.2" evidence="1"/>
<dbReference type="Proteomes" id="UP000067444">
    <property type="component" value="Chromosome"/>
</dbReference>
<accession>A0A0K0Y580</accession>
<dbReference type="AlphaFoldDB" id="A0A0K0Y580"/>
<dbReference type="GO" id="GO:0003922">
    <property type="term" value="F:GMP synthase (glutamine-hydrolyzing) activity"/>
    <property type="evidence" value="ECO:0007669"/>
    <property type="project" value="UniProtKB-EC"/>
</dbReference>
<keyword evidence="2" id="KW-1185">Reference proteome</keyword>
<dbReference type="OrthoDB" id="7365442at2"/>
<name>A0A0K0Y580_9RHOB</name>
<dbReference type="Gene3D" id="3.40.50.880">
    <property type="match status" value="1"/>
</dbReference>
<protein>
    <submittedName>
        <fullName evidence="1">GMP synthase</fullName>
        <ecNumber evidence="1">6.3.5.2</ecNumber>
    </submittedName>
</protein>